<accession>A0A0L7KQE9</accession>
<evidence type="ECO:0000259" key="1">
    <source>
        <dbReference type="Pfam" id="PF13922"/>
    </source>
</evidence>
<dbReference type="Proteomes" id="UP000037510">
    <property type="component" value="Unassembled WGS sequence"/>
</dbReference>
<feature type="domain" description="Protein ASX-like PHD" evidence="1">
    <location>
        <begin position="68"/>
        <end position="90"/>
    </location>
</feature>
<dbReference type="GO" id="GO:0003677">
    <property type="term" value="F:DNA binding"/>
    <property type="evidence" value="ECO:0007669"/>
    <property type="project" value="InterPro"/>
</dbReference>
<evidence type="ECO:0000313" key="3">
    <source>
        <dbReference type="Proteomes" id="UP000037510"/>
    </source>
</evidence>
<evidence type="ECO:0000313" key="2">
    <source>
        <dbReference type="EMBL" id="KOB65174.1"/>
    </source>
</evidence>
<keyword evidence="3" id="KW-1185">Reference proteome</keyword>
<name>A0A0L7KQE9_OPEBR</name>
<dbReference type="Pfam" id="PF13922">
    <property type="entry name" value="PHD_3"/>
    <property type="match status" value="1"/>
</dbReference>
<gene>
    <name evidence="2" type="ORF">OBRU01_23501</name>
</gene>
<dbReference type="AlphaFoldDB" id="A0A0L7KQE9"/>
<sequence length="91" mass="9661">MPVSVMQHSEVSICLFDSMYTTGSAATPAGAADASVPSATPSSAYLCRMNENRPNNVGQYILVQRTPNKCGAFCHDDCIGSAELCLTCLIR</sequence>
<reference evidence="2 3" key="1">
    <citation type="journal article" date="2015" name="Genome Biol. Evol.">
        <title>The genome of winter moth (Operophtera brumata) provides a genomic perspective on sexual dimorphism and phenology.</title>
        <authorList>
            <person name="Derks M.F."/>
            <person name="Smit S."/>
            <person name="Salis L."/>
            <person name="Schijlen E."/>
            <person name="Bossers A."/>
            <person name="Mateman C."/>
            <person name="Pijl A.S."/>
            <person name="de Ridder D."/>
            <person name="Groenen M.A."/>
            <person name="Visser M.E."/>
            <person name="Megens H.J."/>
        </authorList>
    </citation>
    <scope>NUCLEOTIDE SEQUENCE [LARGE SCALE GENOMIC DNA]</scope>
    <source>
        <strain evidence="2">WM2013NL</strain>
        <tissue evidence="2">Head and thorax</tissue>
    </source>
</reference>
<dbReference type="InterPro" id="IPR026905">
    <property type="entry name" value="ASX-like_PHD"/>
</dbReference>
<organism evidence="2 3">
    <name type="scientific">Operophtera brumata</name>
    <name type="common">Winter moth</name>
    <name type="synonym">Phalaena brumata</name>
    <dbReference type="NCBI Taxonomy" id="104452"/>
    <lineage>
        <taxon>Eukaryota</taxon>
        <taxon>Metazoa</taxon>
        <taxon>Ecdysozoa</taxon>
        <taxon>Arthropoda</taxon>
        <taxon>Hexapoda</taxon>
        <taxon>Insecta</taxon>
        <taxon>Pterygota</taxon>
        <taxon>Neoptera</taxon>
        <taxon>Endopterygota</taxon>
        <taxon>Lepidoptera</taxon>
        <taxon>Glossata</taxon>
        <taxon>Ditrysia</taxon>
        <taxon>Geometroidea</taxon>
        <taxon>Geometridae</taxon>
        <taxon>Larentiinae</taxon>
        <taxon>Operophtera</taxon>
    </lineage>
</organism>
<comment type="caution">
    <text evidence="2">The sequence shown here is derived from an EMBL/GenBank/DDBJ whole genome shotgun (WGS) entry which is preliminary data.</text>
</comment>
<protein>
    <submittedName>
        <fullName evidence="2">Additional sex combs</fullName>
    </submittedName>
</protein>
<proteinExistence type="predicted"/>
<dbReference type="EMBL" id="JTDY01007474">
    <property type="protein sequence ID" value="KOB65174.1"/>
    <property type="molecule type" value="Genomic_DNA"/>
</dbReference>